<evidence type="ECO:0000259" key="10">
    <source>
        <dbReference type="PROSITE" id="PS50262"/>
    </source>
</evidence>
<dbReference type="GO" id="GO:0005886">
    <property type="term" value="C:plasma membrane"/>
    <property type="evidence" value="ECO:0007669"/>
    <property type="project" value="TreeGrafter"/>
</dbReference>
<dbReference type="AlphaFoldDB" id="A0AAD9BQB0"/>
<dbReference type="GO" id="GO:0035025">
    <property type="term" value="P:positive regulation of Rho protein signal transduction"/>
    <property type="evidence" value="ECO:0007669"/>
    <property type="project" value="TreeGrafter"/>
</dbReference>
<keyword evidence="12" id="KW-1185">Reference proteome</keyword>
<evidence type="ECO:0000256" key="2">
    <source>
        <dbReference type="ARBA" id="ARBA00022692"/>
    </source>
</evidence>
<evidence type="ECO:0000256" key="9">
    <source>
        <dbReference type="SAM" id="Phobius"/>
    </source>
</evidence>
<feature type="domain" description="G-protein coupled receptors family 1 profile" evidence="10">
    <location>
        <begin position="31"/>
        <end position="137"/>
    </location>
</feature>
<evidence type="ECO:0000256" key="1">
    <source>
        <dbReference type="ARBA" id="ARBA00004141"/>
    </source>
</evidence>
<dbReference type="InterPro" id="IPR017452">
    <property type="entry name" value="GPCR_Rhodpsn_7TM"/>
</dbReference>
<keyword evidence="7" id="KW-0325">Glycoprotein</keyword>
<gene>
    <name evidence="11" type="ORF">KUDE01_030681</name>
</gene>
<dbReference type="Pfam" id="PF00001">
    <property type="entry name" value="7tm_1"/>
    <property type="match status" value="1"/>
</dbReference>
<accession>A0AAD9BQB0</accession>
<evidence type="ECO:0000256" key="6">
    <source>
        <dbReference type="ARBA" id="ARBA00023170"/>
    </source>
</evidence>
<proteinExistence type="predicted"/>
<evidence type="ECO:0000256" key="4">
    <source>
        <dbReference type="ARBA" id="ARBA00023040"/>
    </source>
</evidence>
<evidence type="ECO:0000313" key="11">
    <source>
        <dbReference type="EMBL" id="KAK1886967.1"/>
    </source>
</evidence>
<evidence type="ECO:0000256" key="5">
    <source>
        <dbReference type="ARBA" id="ARBA00023136"/>
    </source>
</evidence>
<keyword evidence="4" id="KW-0297">G-protein coupled receptor</keyword>
<feature type="transmembrane region" description="Helical" evidence="9">
    <location>
        <begin position="20"/>
        <end position="40"/>
    </location>
</feature>
<keyword evidence="3 9" id="KW-1133">Transmembrane helix</keyword>
<evidence type="ECO:0000313" key="12">
    <source>
        <dbReference type="Proteomes" id="UP001228049"/>
    </source>
</evidence>
<evidence type="ECO:0000256" key="8">
    <source>
        <dbReference type="ARBA" id="ARBA00023224"/>
    </source>
</evidence>
<evidence type="ECO:0000256" key="3">
    <source>
        <dbReference type="ARBA" id="ARBA00022989"/>
    </source>
</evidence>
<evidence type="ECO:0000256" key="7">
    <source>
        <dbReference type="ARBA" id="ARBA00023180"/>
    </source>
</evidence>
<comment type="caution">
    <text evidence="11">The sequence shown here is derived from an EMBL/GenBank/DDBJ whole genome shotgun (WGS) entry which is preliminary data.</text>
</comment>
<feature type="transmembrane region" description="Helical" evidence="9">
    <location>
        <begin position="128"/>
        <end position="148"/>
    </location>
</feature>
<name>A0AAD9BQB0_DISEL</name>
<dbReference type="Gene3D" id="1.20.1070.10">
    <property type="entry name" value="Rhodopsin 7-helix transmembrane proteins"/>
    <property type="match status" value="1"/>
</dbReference>
<reference evidence="11" key="1">
    <citation type="submission" date="2023-04" db="EMBL/GenBank/DDBJ databases">
        <title>Chromosome-level genome of Chaenocephalus aceratus.</title>
        <authorList>
            <person name="Park H."/>
        </authorList>
    </citation>
    <scope>NUCLEOTIDE SEQUENCE</scope>
    <source>
        <strain evidence="11">DE</strain>
        <tissue evidence="11">Muscle</tissue>
    </source>
</reference>
<dbReference type="InterPro" id="IPR000276">
    <property type="entry name" value="GPCR_Rhodpsn"/>
</dbReference>
<keyword evidence="2 9" id="KW-0812">Transmembrane</keyword>
<dbReference type="GO" id="GO:0007200">
    <property type="term" value="P:phospholipase C-activating G protein-coupled receptor signaling pathway"/>
    <property type="evidence" value="ECO:0007669"/>
    <property type="project" value="TreeGrafter"/>
</dbReference>
<dbReference type="Proteomes" id="UP001228049">
    <property type="component" value="Unassembled WGS sequence"/>
</dbReference>
<dbReference type="PANTHER" id="PTHR24232:SF107">
    <property type="entry name" value="HYDROXYCARBOXYLIC ACID RECEPTOR 2-LIKE"/>
    <property type="match status" value="1"/>
</dbReference>
<dbReference type="PROSITE" id="PS50262">
    <property type="entry name" value="G_PROTEIN_RECEP_F1_2"/>
    <property type="match status" value="1"/>
</dbReference>
<keyword evidence="8" id="KW-0807">Transducer</keyword>
<comment type="subcellular location">
    <subcellularLocation>
        <location evidence="1">Membrane</location>
        <topology evidence="1">Multi-pass membrane protein</topology>
    </subcellularLocation>
</comment>
<organism evidence="11 12">
    <name type="scientific">Dissostichus eleginoides</name>
    <name type="common">Patagonian toothfish</name>
    <name type="synonym">Dissostichus amissus</name>
    <dbReference type="NCBI Taxonomy" id="100907"/>
    <lineage>
        <taxon>Eukaryota</taxon>
        <taxon>Metazoa</taxon>
        <taxon>Chordata</taxon>
        <taxon>Craniata</taxon>
        <taxon>Vertebrata</taxon>
        <taxon>Euteleostomi</taxon>
        <taxon>Actinopterygii</taxon>
        <taxon>Neopterygii</taxon>
        <taxon>Teleostei</taxon>
        <taxon>Neoteleostei</taxon>
        <taxon>Acanthomorphata</taxon>
        <taxon>Eupercaria</taxon>
        <taxon>Perciformes</taxon>
        <taxon>Notothenioidei</taxon>
        <taxon>Nototheniidae</taxon>
        <taxon>Dissostichus</taxon>
    </lineage>
</organism>
<feature type="transmembrane region" description="Helical" evidence="9">
    <location>
        <begin position="52"/>
        <end position="76"/>
    </location>
</feature>
<protein>
    <submittedName>
        <fullName evidence="11">P2Y purinoceptor 3</fullName>
    </submittedName>
</protein>
<feature type="transmembrane region" description="Helical" evidence="9">
    <location>
        <begin position="96"/>
        <end position="116"/>
    </location>
</feature>
<feature type="transmembrane region" description="Helical" evidence="9">
    <location>
        <begin position="154"/>
        <end position="172"/>
    </location>
</feature>
<dbReference type="PANTHER" id="PTHR24232">
    <property type="entry name" value="G-PROTEIN COUPLED RECEPTOR"/>
    <property type="match status" value="1"/>
</dbReference>
<sequence>MDGRNETAPVPDLVWDFLPTIVLVPPLGIPANAVVLRLLLGKPNICSTSEIFVLNLAVFDMMFCFMVVIEYIYFMFNNTKANSNFLSWGLNQAGGPMLLCALSLDAFMAICHPLIFLHLKEPKLRLSLCLLVSVLAFTACGLAKLMLYKMALNLGILMVAMLTISTCNILILKSLRRPGPGGKDEGRECSRWCSRR</sequence>
<dbReference type="EMBL" id="JASDAP010000020">
    <property type="protein sequence ID" value="KAK1886967.1"/>
    <property type="molecule type" value="Genomic_DNA"/>
</dbReference>
<keyword evidence="6" id="KW-0675">Receptor</keyword>
<dbReference type="GO" id="GO:0004930">
    <property type="term" value="F:G protein-coupled receptor activity"/>
    <property type="evidence" value="ECO:0007669"/>
    <property type="project" value="UniProtKB-KW"/>
</dbReference>
<dbReference type="SUPFAM" id="SSF81321">
    <property type="entry name" value="Family A G protein-coupled receptor-like"/>
    <property type="match status" value="1"/>
</dbReference>
<keyword evidence="5 9" id="KW-0472">Membrane</keyword>